<evidence type="ECO:0000256" key="2">
    <source>
        <dbReference type="SAM" id="Phobius"/>
    </source>
</evidence>
<dbReference type="GO" id="GO:0006817">
    <property type="term" value="P:phosphate ion transport"/>
    <property type="evidence" value="ECO:0000318"/>
    <property type="project" value="GO_Central"/>
</dbReference>
<dbReference type="GeneID" id="5726172"/>
<feature type="chain" id="PRO_5014454337" description="PBP domain-containing protein" evidence="3">
    <location>
        <begin position="24"/>
        <end position="857"/>
    </location>
</feature>
<dbReference type="InterPro" id="IPR024370">
    <property type="entry name" value="PBP_domain"/>
</dbReference>
<dbReference type="InParanoid" id="A0A2K3CWD5"/>
<feature type="transmembrane region" description="Helical" evidence="2">
    <location>
        <begin position="779"/>
        <end position="802"/>
    </location>
</feature>
<dbReference type="ExpressionAtlas" id="A0A2K3CWD5">
    <property type="expression patterns" value="baseline and differential"/>
</dbReference>
<dbReference type="RefSeq" id="XP_042916362.1">
    <property type="nucleotide sequence ID" value="XM_043070504.1"/>
</dbReference>
<dbReference type="Proteomes" id="UP000006906">
    <property type="component" value="Chromosome 15"/>
</dbReference>
<dbReference type="PANTHER" id="PTHR42996">
    <property type="entry name" value="PHOSPHATE-BINDING PROTEIN PSTS"/>
    <property type="match status" value="1"/>
</dbReference>
<keyword evidence="6" id="KW-1185">Reference proteome</keyword>
<evidence type="ECO:0000313" key="5">
    <source>
        <dbReference type="EMBL" id="PNW72590.1"/>
    </source>
</evidence>
<sequence length="857" mass="87091">MRCSVLVATLLAATTLWAAPALAQNEATQPLYQLHGSGTSNPAPIIWRVMDLMMARTKPRVAMSYRSVGSGSGAADFLAGANAFGCGDVPLPNSTYFDLVGRGQTVMHVPYLIGSVSVFHNVPGVGDGLVLPPCTLARIMRGDITVWNHPDILANNTHLPDLATVTAPIRVVHRNPGSSSTYAITHYFNKACPSQWSAVAGSPATKTADVGSSRTVGVTTEWPADAAGRWQTVLNSQEMVEQIAGVPFSLGYVESGQGLNAGLSEVALQNANGTSLVSSDSDVAPPSFIAEQFPINNLTSADWVQVNPVYASPSNPRQWPLVLGTYFYVRANATFLGDAGGLLQLFLNFMLGPDVTALMPSYFFVPFSTNDRATIASGVTSALTLDPASTVNWRYEGATNNTFGQQNFVFSARRDSYLTTTVSSLALDVADAKKTLMMGDAYQDDNPGLTLPGNPIRLITAGPDDTDARAVLAYLSDPALVGAGCGGAAAAAAGGLAIPTAGVVDNAAVVDEVAAGALYSGLGFVAASELAAAPVLSGVHAAALPSLVSNTFVRPNQTGTIRDAATCPASGCGGAVAAAYSAAFDEILAAAPAGSLGVPAAVDGDWSNFTARPLGVKPTTDVYPIFRLDFYVAPADLVHFGAAGEAARGLLVYGLSGDLAARISGGLGPAFAGLGPAARRLAAAALAAVQTAAADGGKWAVAASSAAANASQPATTSPALVLSRLPPLADSALPASDAAVFAASSSDSSSAGDLSGTAYQAAAEAVRTTWDKASLAYDIAVAALVLACVLSVAALGLAVWALQKVRAVEGAATAGGGCFTPAATKYEKHTDVAHPPPGLAAGGPATTAVEMGAYDKI</sequence>
<feature type="signal peptide" evidence="3">
    <location>
        <begin position="1"/>
        <end position="23"/>
    </location>
</feature>
<evidence type="ECO:0000259" key="4">
    <source>
        <dbReference type="Pfam" id="PF12849"/>
    </source>
</evidence>
<dbReference type="InterPro" id="IPR050962">
    <property type="entry name" value="Phosphate-bind_PstS"/>
</dbReference>
<evidence type="ECO:0000256" key="3">
    <source>
        <dbReference type="SAM" id="SignalP"/>
    </source>
</evidence>
<dbReference type="OrthoDB" id="511982at2759"/>
<keyword evidence="2" id="KW-0812">Transmembrane</keyword>
<comment type="similarity">
    <text evidence="1">Belongs to the PstS family.</text>
</comment>
<feature type="domain" description="PBP" evidence="4">
    <location>
        <begin position="27"/>
        <end position="352"/>
    </location>
</feature>
<name>A0A2K3CWD5_CHLRE</name>
<reference evidence="5 6" key="1">
    <citation type="journal article" date="2007" name="Science">
        <title>The Chlamydomonas genome reveals the evolution of key animal and plant functions.</title>
        <authorList>
            <person name="Merchant S.S."/>
            <person name="Prochnik S.E."/>
            <person name="Vallon O."/>
            <person name="Harris E.H."/>
            <person name="Karpowicz S.J."/>
            <person name="Witman G.B."/>
            <person name="Terry A."/>
            <person name="Salamov A."/>
            <person name="Fritz-Laylin L.K."/>
            <person name="Marechal-Drouard L."/>
            <person name="Marshall W.F."/>
            <person name="Qu L.H."/>
            <person name="Nelson D.R."/>
            <person name="Sanderfoot A.A."/>
            <person name="Spalding M.H."/>
            <person name="Kapitonov V.V."/>
            <person name="Ren Q."/>
            <person name="Ferris P."/>
            <person name="Lindquist E."/>
            <person name="Shapiro H."/>
            <person name="Lucas S.M."/>
            <person name="Grimwood J."/>
            <person name="Schmutz J."/>
            <person name="Cardol P."/>
            <person name="Cerutti H."/>
            <person name="Chanfreau G."/>
            <person name="Chen C.L."/>
            <person name="Cognat V."/>
            <person name="Croft M.T."/>
            <person name="Dent R."/>
            <person name="Dutcher S."/>
            <person name="Fernandez E."/>
            <person name="Fukuzawa H."/>
            <person name="Gonzalez-Ballester D."/>
            <person name="Gonzalez-Halphen D."/>
            <person name="Hallmann A."/>
            <person name="Hanikenne M."/>
            <person name="Hippler M."/>
            <person name="Inwood W."/>
            <person name="Jabbari K."/>
            <person name="Kalanon M."/>
            <person name="Kuras R."/>
            <person name="Lefebvre P.A."/>
            <person name="Lemaire S.D."/>
            <person name="Lobanov A.V."/>
            <person name="Lohr M."/>
            <person name="Manuell A."/>
            <person name="Meier I."/>
            <person name="Mets L."/>
            <person name="Mittag M."/>
            <person name="Mittelmeier T."/>
            <person name="Moroney J.V."/>
            <person name="Moseley J."/>
            <person name="Napoli C."/>
            <person name="Nedelcu A.M."/>
            <person name="Niyogi K."/>
            <person name="Novoselov S.V."/>
            <person name="Paulsen I.T."/>
            <person name="Pazour G."/>
            <person name="Purton S."/>
            <person name="Ral J.P."/>
            <person name="Riano-Pachon D.M."/>
            <person name="Riekhof W."/>
            <person name="Rymarquis L."/>
            <person name="Schroda M."/>
            <person name="Stern D."/>
            <person name="Umen J."/>
            <person name="Willows R."/>
            <person name="Wilson N."/>
            <person name="Zimmer S.L."/>
            <person name="Allmer J."/>
            <person name="Balk J."/>
            <person name="Bisova K."/>
            <person name="Chen C.J."/>
            <person name="Elias M."/>
            <person name="Gendler K."/>
            <person name="Hauser C."/>
            <person name="Lamb M.R."/>
            <person name="Ledford H."/>
            <person name="Long J.C."/>
            <person name="Minagawa J."/>
            <person name="Page M.D."/>
            <person name="Pan J."/>
            <person name="Pootakham W."/>
            <person name="Roje S."/>
            <person name="Rose A."/>
            <person name="Stahlberg E."/>
            <person name="Terauchi A.M."/>
            <person name="Yang P."/>
            <person name="Ball S."/>
            <person name="Bowler C."/>
            <person name="Dieckmann C.L."/>
            <person name="Gladyshev V.N."/>
            <person name="Green P."/>
            <person name="Jorgensen R."/>
            <person name="Mayfield S."/>
            <person name="Mueller-Roeber B."/>
            <person name="Rajamani S."/>
            <person name="Sayre R.T."/>
            <person name="Brokstein P."/>
            <person name="Dubchak I."/>
            <person name="Goodstein D."/>
            <person name="Hornick L."/>
            <person name="Huang Y.W."/>
            <person name="Jhaveri J."/>
            <person name="Luo Y."/>
            <person name="Martinez D."/>
            <person name="Ngau W.C."/>
            <person name="Otillar B."/>
            <person name="Poliakov A."/>
            <person name="Porter A."/>
            <person name="Szajkowski L."/>
            <person name="Werner G."/>
            <person name="Zhou K."/>
            <person name="Grigoriev I.V."/>
            <person name="Rokhsar D.S."/>
            <person name="Grossman A.R."/>
        </authorList>
    </citation>
    <scope>NUCLEOTIDE SEQUENCE [LARGE SCALE GENOMIC DNA]</scope>
    <source>
        <strain evidence="6">CC-503</strain>
    </source>
</reference>
<dbReference type="SUPFAM" id="SSF53850">
    <property type="entry name" value="Periplasmic binding protein-like II"/>
    <property type="match status" value="1"/>
</dbReference>
<dbReference type="Gene3D" id="3.40.190.10">
    <property type="entry name" value="Periplasmic binding protein-like II"/>
    <property type="match status" value="2"/>
</dbReference>
<dbReference type="AlphaFoldDB" id="A0A2K3CWD5"/>
<dbReference type="EMBL" id="CM008976">
    <property type="protein sequence ID" value="PNW72590.1"/>
    <property type="molecule type" value="Genomic_DNA"/>
</dbReference>
<gene>
    <name evidence="5" type="ORF">CHLRE_15g635067v5</name>
</gene>
<dbReference type="Pfam" id="PF12849">
    <property type="entry name" value="PBP_like_2"/>
    <property type="match status" value="1"/>
</dbReference>
<accession>A0A2K3CWD5</accession>
<evidence type="ECO:0000313" key="6">
    <source>
        <dbReference type="Proteomes" id="UP000006906"/>
    </source>
</evidence>
<keyword evidence="3" id="KW-0732">Signal</keyword>
<dbReference type="PANTHER" id="PTHR42996:SF1">
    <property type="entry name" value="PHOSPHATE-BINDING PROTEIN PSTS"/>
    <property type="match status" value="1"/>
</dbReference>
<dbReference type="KEGG" id="cre:CHLRE_15g635067v5"/>
<proteinExistence type="inferred from homology"/>
<keyword evidence="2" id="KW-0472">Membrane</keyword>
<keyword evidence="2" id="KW-1133">Transmembrane helix</keyword>
<protein>
    <recommendedName>
        <fullName evidence="4">PBP domain-containing protein</fullName>
    </recommendedName>
</protein>
<organism evidence="5 6">
    <name type="scientific">Chlamydomonas reinhardtii</name>
    <name type="common">Chlamydomonas smithii</name>
    <dbReference type="NCBI Taxonomy" id="3055"/>
    <lineage>
        <taxon>Eukaryota</taxon>
        <taxon>Viridiplantae</taxon>
        <taxon>Chlorophyta</taxon>
        <taxon>core chlorophytes</taxon>
        <taxon>Chlorophyceae</taxon>
        <taxon>CS clade</taxon>
        <taxon>Chlamydomonadales</taxon>
        <taxon>Chlamydomonadaceae</taxon>
        <taxon>Chlamydomonas</taxon>
    </lineage>
</organism>
<dbReference type="Gramene" id="PNW72590">
    <property type="protein sequence ID" value="PNW72590"/>
    <property type="gene ID" value="CHLRE_15g635067v5"/>
</dbReference>
<evidence type="ECO:0000256" key="1">
    <source>
        <dbReference type="ARBA" id="ARBA00008725"/>
    </source>
</evidence>